<organism evidence="1">
    <name type="scientific">mine drainage metagenome</name>
    <dbReference type="NCBI Taxonomy" id="410659"/>
    <lineage>
        <taxon>unclassified sequences</taxon>
        <taxon>metagenomes</taxon>
        <taxon>ecological metagenomes</taxon>
    </lineage>
</organism>
<sequence length="151" mass="16997">MTPLLASTGGMSVYAKFESELAVRPDDIDLYQHVHSTRYLDYVLAARFEQMERCYGMGMAEFSRRGLGWFMATAQIAFKRPLGLGDRMIVRTWIDSFTSHGCRVPFQIERADNRKLCCDGACEYVLVTLSDGRPTPLPTDVVEKYGITAAP</sequence>
<evidence type="ECO:0000313" key="1">
    <source>
        <dbReference type="EMBL" id="OIR04119.1"/>
    </source>
</evidence>
<gene>
    <name evidence="1" type="ORF">GALL_138500</name>
</gene>
<name>A0A1J5S727_9ZZZZ</name>
<dbReference type="PANTHER" id="PTHR31793:SF24">
    <property type="entry name" value="LONG-CHAIN ACYL-COA THIOESTERASE FADM"/>
    <property type="match status" value="1"/>
</dbReference>
<dbReference type="EMBL" id="MLJW01000060">
    <property type="protein sequence ID" value="OIR04119.1"/>
    <property type="molecule type" value="Genomic_DNA"/>
</dbReference>
<dbReference type="Gene3D" id="3.10.129.10">
    <property type="entry name" value="Hotdog Thioesterase"/>
    <property type="match status" value="1"/>
</dbReference>
<dbReference type="InterPro" id="IPR050563">
    <property type="entry name" value="4-hydroxybenzoyl-CoA_TE"/>
</dbReference>
<protein>
    <submittedName>
        <fullName evidence="1">Acyl-ACP thioesterase</fullName>
    </submittedName>
</protein>
<dbReference type="InterPro" id="IPR029069">
    <property type="entry name" value="HotDog_dom_sf"/>
</dbReference>
<dbReference type="Pfam" id="PF13279">
    <property type="entry name" value="4HBT_2"/>
    <property type="match status" value="1"/>
</dbReference>
<dbReference type="PANTHER" id="PTHR31793">
    <property type="entry name" value="4-HYDROXYBENZOYL-COA THIOESTERASE FAMILY MEMBER"/>
    <property type="match status" value="1"/>
</dbReference>
<proteinExistence type="predicted"/>
<accession>A0A1J5S727</accession>
<dbReference type="SUPFAM" id="SSF54637">
    <property type="entry name" value="Thioesterase/thiol ester dehydrase-isomerase"/>
    <property type="match status" value="1"/>
</dbReference>
<reference evidence="1" key="1">
    <citation type="submission" date="2016-10" db="EMBL/GenBank/DDBJ databases">
        <title>Sequence of Gallionella enrichment culture.</title>
        <authorList>
            <person name="Poehlein A."/>
            <person name="Muehling M."/>
            <person name="Daniel R."/>
        </authorList>
    </citation>
    <scope>NUCLEOTIDE SEQUENCE</scope>
</reference>
<dbReference type="CDD" id="cd00586">
    <property type="entry name" value="4HBT"/>
    <property type="match status" value="1"/>
</dbReference>
<dbReference type="AlphaFoldDB" id="A0A1J5S727"/>
<dbReference type="GO" id="GO:0047617">
    <property type="term" value="F:fatty acyl-CoA hydrolase activity"/>
    <property type="evidence" value="ECO:0007669"/>
    <property type="project" value="TreeGrafter"/>
</dbReference>
<comment type="caution">
    <text evidence="1">The sequence shown here is derived from an EMBL/GenBank/DDBJ whole genome shotgun (WGS) entry which is preliminary data.</text>
</comment>